<protein>
    <recommendedName>
        <fullName evidence="2">Bacteriophage T5 Orf172 DNA-binding domain-containing protein</fullName>
    </recommendedName>
</protein>
<evidence type="ECO:0000313" key="3">
    <source>
        <dbReference type="EMBL" id="QHT02087.1"/>
    </source>
</evidence>
<accession>A0A6C0CCQ0</accession>
<name>A0A6C0CCQ0_9ZZZZ</name>
<reference evidence="3" key="1">
    <citation type="journal article" date="2020" name="Nature">
        <title>Giant virus diversity and host interactions through global metagenomics.</title>
        <authorList>
            <person name="Schulz F."/>
            <person name="Roux S."/>
            <person name="Paez-Espino D."/>
            <person name="Jungbluth S."/>
            <person name="Walsh D.A."/>
            <person name="Denef V.J."/>
            <person name="McMahon K.D."/>
            <person name="Konstantinidis K.T."/>
            <person name="Eloe-Fadrosh E.A."/>
            <person name="Kyrpides N.C."/>
            <person name="Woyke T."/>
        </authorList>
    </citation>
    <scope>NUCLEOTIDE SEQUENCE</scope>
    <source>
        <strain evidence="3">GVMAG-M-3300020565-3</strain>
    </source>
</reference>
<feature type="domain" description="Bacteriophage T5 Orf172 DNA-binding" evidence="2">
    <location>
        <begin position="14"/>
        <end position="104"/>
    </location>
</feature>
<dbReference type="EMBL" id="MN739390">
    <property type="protein sequence ID" value="QHT02087.1"/>
    <property type="molecule type" value="Genomic_DNA"/>
</dbReference>
<sequence>MTTITTSNNDYDYGYIYCISNASMPDILNIGITWMTPEQRMEDINGLPRLWRPPTPYKCEFAKRVLDAEHKRNSIYKVLSQSRITLAQRFFSVSIEEVRTLFDLMDGEYWTASASAAEDIYDIPDSVDTQVYNILEKKEKEIKGIEEKMLECLFQKCDEIEMEMENKRAELTEINAIIEERKAALRCLKIDIPPPSSRLEAEQIITEY</sequence>
<dbReference type="InterPro" id="IPR018306">
    <property type="entry name" value="Phage_T5_Orf172_DNA-bd"/>
</dbReference>
<dbReference type="AlphaFoldDB" id="A0A6C0CCQ0"/>
<keyword evidence="1" id="KW-0175">Coiled coil</keyword>
<evidence type="ECO:0000256" key="1">
    <source>
        <dbReference type="SAM" id="Coils"/>
    </source>
</evidence>
<evidence type="ECO:0000259" key="2">
    <source>
        <dbReference type="Pfam" id="PF10544"/>
    </source>
</evidence>
<feature type="coiled-coil region" evidence="1">
    <location>
        <begin position="150"/>
        <end position="177"/>
    </location>
</feature>
<dbReference type="Pfam" id="PF10544">
    <property type="entry name" value="T5orf172"/>
    <property type="match status" value="1"/>
</dbReference>
<organism evidence="3">
    <name type="scientific">viral metagenome</name>
    <dbReference type="NCBI Taxonomy" id="1070528"/>
    <lineage>
        <taxon>unclassified sequences</taxon>
        <taxon>metagenomes</taxon>
        <taxon>organismal metagenomes</taxon>
    </lineage>
</organism>
<proteinExistence type="predicted"/>